<dbReference type="PANTHER" id="PTHR11905">
    <property type="entry name" value="ADAM A DISINTEGRIN AND METALLOPROTEASE DOMAIN"/>
    <property type="match status" value="1"/>
</dbReference>
<sequence length="516" mass="57945">MNASNVVTFFITLTFGGLANASKEPRIVYPMVIEERSLDARKVVRVDEHLTLHLTKSSVVADELYVSLNRNGRKIEQRMSGRLLSERLYLDHRHFAAVSLEQSDGFYKMSGLVNATHSIQPLVAMARSRAGSMPHAVRAIQKPRIASRSNDIQNGGDSWFDEFDMTNAWKHRRDRWPKDKYSNVTMQTIIVAETELLNSIYISPVRDDPITYLLLYGASVALRLQALEYPGISMILTGVFSAPPLVEQLIKSQNPRTMPVIKTTRVLASMLRRGSPHSSADAVIFLTKYDLSESQTRYTDDDRVGYAQLGGVCTKFKYAFVKDGGHYEGVEVAAVLSARLLGAEYDGRWDARECPSFAGFFMGTGEIFMPFTFSNCSRELILKTLETRMAGTCLNPKFAGRAIFGKKTLIGEGLTPDEVCSYQDPAWSYCHRDYTLLPSTCTVDCCTWDGHSKTKVWTLFGFDGMACRSFFDTYHSSGICINGFCERQTRKAPQHKPQKRTRPPKTPLAPPGRRKA</sequence>
<evidence type="ECO:0000259" key="7">
    <source>
        <dbReference type="Pfam" id="PF01421"/>
    </source>
</evidence>
<keyword evidence="1 8" id="KW-0645">Protease</keyword>
<feature type="signal peptide" evidence="6">
    <location>
        <begin position="1"/>
        <end position="21"/>
    </location>
</feature>
<name>A0A147BWJ9_IXORI</name>
<keyword evidence="3" id="KW-0862">Zinc</keyword>
<evidence type="ECO:0000313" key="8">
    <source>
        <dbReference type="EMBL" id="JAR94892.1"/>
    </source>
</evidence>
<dbReference type="SUPFAM" id="SSF55486">
    <property type="entry name" value="Metalloproteases ('zincins'), catalytic domain"/>
    <property type="match status" value="1"/>
</dbReference>
<feature type="domain" description="Peptidase M12B" evidence="7">
    <location>
        <begin position="299"/>
        <end position="395"/>
    </location>
</feature>
<proteinExistence type="predicted"/>
<dbReference type="InterPro" id="IPR024079">
    <property type="entry name" value="MetalloPept_cat_dom_sf"/>
</dbReference>
<dbReference type="Gene3D" id="3.40.390.10">
    <property type="entry name" value="Collagenase (Catalytic Domain)"/>
    <property type="match status" value="1"/>
</dbReference>
<evidence type="ECO:0000256" key="2">
    <source>
        <dbReference type="ARBA" id="ARBA00022801"/>
    </source>
</evidence>
<feature type="chain" id="PRO_5007543150" evidence="6">
    <location>
        <begin position="22"/>
        <end position="516"/>
    </location>
</feature>
<protein>
    <submittedName>
        <fullName evidence="8">Putative secreted metalloprotease</fullName>
    </submittedName>
</protein>
<evidence type="ECO:0000256" key="1">
    <source>
        <dbReference type="ARBA" id="ARBA00022670"/>
    </source>
</evidence>
<evidence type="ECO:0000256" key="5">
    <source>
        <dbReference type="SAM" id="MobiDB-lite"/>
    </source>
</evidence>
<dbReference type="GO" id="GO:0006509">
    <property type="term" value="P:membrane protein ectodomain proteolysis"/>
    <property type="evidence" value="ECO:0007669"/>
    <property type="project" value="TreeGrafter"/>
</dbReference>
<dbReference type="EMBL" id="GEGO01000512">
    <property type="protein sequence ID" value="JAR94892.1"/>
    <property type="molecule type" value="Transcribed_RNA"/>
</dbReference>
<dbReference type="AlphaFoldDB" id="A0A147BWJ9"/>
<feature type="region of interest" description="Disordered" evidence="5">
    <location>
        <begin position="490"/>
        <end position="516"/>
    </location>
</feature>
<evidence type="ECO:0000256" key="4">
    <source>
        <dbReference type="ARBA" id="ARBA00023049"/>
    </source>
</evidence>
<organism evidence="8">
    <name type="scientific">Ixodes ricinus</name>
    <name type="common">Common tick</name>
    <name type="synonym">Acarus ricinus</name>
    <dbReference type="NCBI Taxonomy" id="34613"/>
    <lineage>
        <taxon>Eukaryota</taxon>
        <taxon>Metazoa</taxon>
        <taxon>Ecdysozoa</taxon>
        <taxon>Arthropoda</taxon>
        <taxon>Chelicerata</taxon>
        <taxon>Arachnida</taxon>
        <taxon>Acari</taxon>
        <taxon>Parasitiformes</taxon>
        <taxon>Ixodida</taxon>
        <taxon>Ixodoidea</taxon>
        <taxon>Ixodidae</taxon>
        <taxon>Ixodinae</taxon>
        <taxon>Ixodes</taxon>
    </lineage>
</organism>
<reference evidence="8" key="1">
    <citation type="journal article" date="2018" name="PLoS Negl. Trop. Dis.">
        <title>Sialome diversity of ticks revealed by RNAseq of single tick salivary glands.</title>
        <authorList>
            <person name="Perner J."/>
            <person name="Kropackova S."/>
            <person name="Kopacek P."/>
            <person name="Ribeiro J.M."/>
        </authorList>
    </citation>
    <scope>NUCLEOTIDE SEQUENCE</scope>
    <source>
        <strain evidence="8">Siblings of single egg batch collected in Ceske Budejovice</strain>
        <tissue evidence="8">Salivary glands</tissue>
    </source>
</reference>
<keyword evidence="4 8" id="KW-0482">Metalloprotease</keyword>
<evidence type="ECO:0000256" key="6">
    <source>
        <dbReference type="SAM" id="SignalP"/>
    </source>
</evidence>
<feature type="compositionally biased region" description="Basic residues" evidence="5">
    <location>
        <begin position="490"/>
        <end position="503"/>
    </location>
</feature>
<accession>A0A147BWJ9</accession>
<keyword evidence="2" id="KW-0378">Hydrolase</keyword>
<dbReference type="GO" id="GO:0004222">
    <property type="term" value="F:metalloendopeptidase activity"/>
    <property type="evidence" value="ECO:0007669"/>
    <property type="project" value="InterPro"/>
</dbReference>
<dbReference type="Pfam" id="PF01421">
    <property type="entry name" value="Reprolysin"/>
    <property type="match status" value="1"/>
</dbReference>
<dbReference type="InterPro" id="IPR001590">
    <property type="entry name" value="Peptidase_M12B"/>
</dbReference>
<evidence type="ECO:0000256" key="3">
    <source>
        <dbReference type="ARBA" id="ARBA00022833"/>
    </source>
</evidence>
<keyword evidence="6" id="KW-0732">Signal</keyword>
<dbReference type="PANTHER" id="PTHR11905:SF159">
    <property type="entry name" value="ADAM METALLOPROTEASE"/>
    <property type="match status" value="1"/>
</dbReference>